<comment type="caution">
    <text evidence="2">The sequence shown here is derived from an EMBL/GenBank/DDBJ whole genome shotgun (WGS) entry which is preliminary data.</text>
</comment>
<evidence type="ECO:0000313" key="3">
    <source>
        <dbReference type="Proteomes" id="UP000237819"/>
    </source>
</evidence>
<dbReference type="NCBIfam" id="TIGR02595">
    <property type="entry name" value="PEP_CTERM"/>
    <property type="match status" value="1"/>
</dbReference>
<dbReference type="AlphaFoldDB" id="A0A2S8GJE8"/>
<feature type="domain" description="Ice-binding protein C-terminal" evidence="1">
    <location>
        <begin position="228"/>
        <end position="252"/>
    </location>
</feature>
<dbReference type="InterPro" id="IPR013424">
    <property type="entry name" value="Ice-binding_C"/>
</dbReference>
<dbReference type="Pfam" id="PF07589">
    <property type="entry name" value="PEP-CTERM"/>
    <property type="match status" value="1"/>
</dbReference>
<organism evidence="2 3">
    <name type="scientific">Blastopirellula marina</name>
    <dbReference type="NCBI Taxonomy" id="124"/>
    <lineage>
        <taxon>Bacteria</taxon>
        <taxon>Pseudomonadati</taxon>
        <taxon>Planctomycetota</taxon>
        <taxon>Planctomycetia</taxon>
        <taxon>Pirellulales</taxon>
        <taxon>Pirellulaceae</taxon>
        <taxon>Blastopirellula</taxon>
    </lineage>
</organism>
<name>A0A2S8GJE8_9BACT</name>
<protein>
    <recommendedName>
        <fullName evidence="1">Ice-binding protein C-terminal domain-containing protein</fullName>
    </recommendedName>
</protein>
<sequence length="261" mass="27586">MTVEAQAELITLGTVQLSANGDSGLISGADSLTTDQFVSGQLHTFDDVGTWGIASATLDYVIAPNASGVVFDLQSDLSRRRSGDSRTNASVLFRAEEELHYEISGFLGMKEDSDFGGLGSSVALSEFDPLTGDWIRNMIRDSETSIDVAAGTSFTVGAFDEGNFNGSSMGEGSLSGTLRAGYIYSFGATQYIFADHSTFEYFDLIDPHPMDHGGAAAGFVNMTLTPNAVPEPSSMILLGLGVCGLGVASRHRIRRHTSDAA</sequence>
<evidence type="ECO:0000259" key="1">
    <source>
        <dbReference type="Pfam" id="PF07589"/>
    </source>
</evidence>
<proteinExistence type="predicted"/>
<accession>A0A2S8GJE8</accession>
<gene>
    <name evidence="2" type="ORF">C5Y93_18720</name>
</gene>
<dbReference type="EMBL" id="PUHZ01000019">
    <property type="protein sequence ID" value="PQO44587.1"/>
    <property type="molecule type" value="Genomic_DNA"/>
</dbReference>
<evidence type="ECO:0000313" key="2">
    <source>
        <dbReference type="EMBL" id="PQO44587.1"/>
    </source>
</evidence>
<reference evidence="2 3" key="1">
    <citation type="submission" date="2018-02" db="EMBL/GenBank/DDBJ databases">
        <title>Comparative genomes isolates from brazilian mangrove.</title>
        <authorList>
            <person name="Araujo J.E."/>
            <person name="Taketani R.G."/>
            <person name="Silva M.C.P."/>
            <person name="Loureco M.V."/>
            <person name="Andreote F.D."/>
        </authorList>
    </citation>
    <scope>NUCLEOTIDE SEQUENCE [LARGE SCALE GENOMIC DNA]</scope>
    <source>
        <strain evidence="2 3">Nap-Phe MGV</strain>
    </source>
</reference>
<dbReference type="Proteomes" id="UP000237819">
    <property type="component" value="Unassembled WGS sequence"/>
</dbReference>